<gene>
    <name evidence="2" type="ORF">PRUPE_8G097700</name>
</gene>
<dbReference type="Gramene" id="ONH91193">
    <property type="protein sequence ID" value="ONH91193"/>
    <property type="gene ID" value="PRUPE_8G097700"/>
</dbReference>
<protein>
    <submittedName>
        <fullName evidence="2">Uncharacterized protein</fullName>
    </submittedName>
</protein>
<reference evidence="2 3" key="1">
    <citation type="journal article" date="2013" name="Nat. Genet.">
        <title>The high-quality draft genome of peach (Prunus persica) identifies unique patterns of genetic diversity, domestication and genome evolution.</title>
        <authorList>
            <consortium name="International Peach Genome Initiative"/>
            <person name="Verde I."/>
            <person name="Abbott A.G."/>
            <person name="Scalabrin S."/>
            <person name="Jung S."/>
            <person name="Shu S."/>
            <person name="Marroni F."/>
            <person name="Zhebentyayeva T."/>
            <person name="Dettori M.T."/>
            <person name="Grimwood J."/>
            <person name="Cattonaro F."/>
            <person name="Zuccolo A."/>
            <person name="Rossini L."/>
            <person name="Jenkins J."/>
            <person name="Vendramin E."/>
            <person name="Meisel L.A."/>
            <person name="Decroocq V."/>
            <person name="Sosinski B."/>
            <person name="Prochnik S."/>
            <person name="Mitros T."/>
            <person name="Policriti A."/>
            <person name="Cipriani G."/>
            <person name="Dondini L."/>
            <person name="Ficklin S."/>
            <person name="Goodstein D.M."/>
            <person name="Xuan P."/>
            <person name="Del Fabbro C."/>
            <person name="Aramini V."/>
            <person name="Copetti D."/>
            <person name="Gonzalez S."/>
            <person name="Horner D.S."/>
            <person name="Falchi R."/>
            <person name="Lucas S."/>
            <person name="Mica E."/>
            <person name="Maldonado J."/>
            <person name="Lazzari B."/>
            <person name="Bielenberg D."/>
            <person name="Pirona R."/>
            <person name="Miculan M."/>
            <person name="Barakat A."/>
            <person name="Testolin R."/>
            <person name="Stella A."/>
            <person name="Tartarini S."/>
            <person name="Tonutti P."/>
            <person name="Arus P."/>
            <person name="Orellana A."/>
            <person name="Wells C."/>
            <person name="Main D."/>
            <person name="Vizzotto G."/>
            <person name="Silva H."/>
            <person name="Salamini F."/>
            <person name="Schmutz J."/>
            <person name="Morgante M."/>
            <person name="Rokhsar D.S."/>
        </authorList>
    </citation>
    <scope>NUCLEOTIDE SEQUENCE [LARGE SCALE GENOMIC DNA]</scope>
    <source>
        <strain evidence="3">cv. Nemared</strain>
    </source>
</reference>
<feature type="compositionally biased region" description="Polar residues" evidence="1">
    <location>
        <begin position="8"/>
        <end position="34"/>
    </location>
</feature>
<sequence length="76" mass="8367">MNPFATPSPDTTPNNQTAQRGKLNPTTIPTTPSEPNHPCLALSPSLRTPPHPPKFSAHTTSYFPPQIQQFFSQIQD</sequence>
<name>A0A251MVU4_PRUPE</name>
<proteinExistence type="predicted"/>
<evidence type="ECO:0000313" key="3">
    <source>
        <dbReference type="Proteomes" id="UP000006882"/>
    </source>
</evidence>
<accession>A0A251MVU4</accession>
<evidence type="ECO:0000313" key="2">
    <source>
        <dbReference type="EMBL" id="ONH91193.1"/>
    </source>
</evidence>
<dbReference type="EMBL" id="CM007658">
    <property type="protein sequence ID" value="ONH91193.1"/>
    <property type="molecule type" value="Genomic_DNA"/>
</dbReference>
<keyword evidence="3" id="KW-1185">Reference proteome</keyword>
<evidence type="ECO:0000256" key="1">
    <source>
        <dbReference type="SAM" id="MobiDB-lite"/>
    </source>
</evidence>
<dbReference type="AlphaFoldDB" id="A0A251MVU4"/>
<organism evidence="2 3">
    <name type="scientific">Prunus persica</name>
    <name type="common">Peach</name>
    <name type="synonym">Amygdalus persica</name>
    <dbReference type="NCBI Taxonomy" id="3760"/>
    <lineage>
        <taxon>Eukaryota</taxon>
        <taxon>Viridiplantae</taxon>
        <taxon>Streptophyta</taxon>
        <taxon>Embryophyta</taxon>
        <taxon>Tracheophyta</taxon>
        <taxon>Spermatophyta</taxon>
        <taxon>Magnoliopsida</taxon>
        <taxon>eudicotyledons</taxon>
        <taxon>Gunneridae</taxon>
        <taxon>Pentapetalae</taxon>
        <taxon>rosids</taxon>
        <taxon>fabids</taxon>
        <taxon>Rosales</taxon>
        <taxon>Rosaceae</taxon>
        <taxon>Amygdaloideae</taxon>
        <taxon>Amygdaleae</taxon>
        <taxon>Prunus</taxon>
    </lineage>
</organism>
<feature type="region of interest" description="Disordered" evidence="1">
    <location>
        <begin position="1"/>
        <end position="61"/>
    </location>
</feature>
<dbReference type="Proteomes" id="UP000006882">
    <property type="component" value="Chromosome G8"/>
</dbReference>